<sequence>MFTDIRKSGQRPNWIGEGVWADLSSAWATPEFVKMIEQNKQNIASDYGGLGSSLHTGGSVPHTEHRRRLKEHLGREPTPLELHTRTHQHQADQRWVDEKAKKAHDDFVRARDSRQSTGEGSSSGSAHISEYHTWSEVVGGRQKGRVVHLPLHFMINYVKKLLVSNTAGYSDASGNVKVIGLACLIRSVKVIWDTLLHQEGESDLGYYTIPGSWKGLCKIFSALP</sequence>
<name>A0A8T3CB57_DENNO</name>
<proteinExistence type="predicted"/>
<organism evidence="2 3">
    <name type="scientific">Dendrobium nobile</name>
    <name type="common">Orchid</name>
    <dbReference type="NCBI Taxonomy" id="94219"/>
    <lineage>
        <taxon>Eukaryota</taxon>
        <taxon>Viridiplantae</taxon>
        <taxon>Streptophyta</taxon>
        <taxon>Embryophyta</taxon>
        <taxon>Tracheophyta</taxon>
        <taxon>Spermatophyta</taxon>
        <taxon>Magnoliopsida</taxon>
        <taxon>Liliopsida</taxon>
        <taxon>Asparagales</taxon>
        <taxon>Orchidaceae</taxon>
        <taxon>Epidendroideae</taxon>
        <taxon>Malaxideae</taxon>
        <taxon>Dendrobiinae</taxon>
        <taxon>Dendrobium</taxon>
    </lineage>
</organism>
<comment type="caution">
    <text evidence="2">The sequence shown here is derived from an EMBL/GenBank/DDBJ whole genome shotgun (WGS) entry which is preliminary data.</text>
</comment>
<accession>A0A8T3CB57</accession>
<feature type="region of interest" description="Disordered" evidence="1">
    <location>
        <begin position="47"/>
        <end position="73"/>
    </location>
</feature>
<protein>
    <submittedName>
        <fullName evidence="2">Uncharacterized protein</fullName>
    </submittedName>
</protein>
<dbReference type="AlphaFoldDB" id="A0A8T3CB57"/>
<dbReference type="Proteomes" id="UP000829196">
    <property type="component" value="Unassembled WGS sequence"/>
</dbReference>
<dbReference type="EMBL" id="JAGYWB010000001">
    <property type="protein sequence ID" value="KAI0530795.1"/>
    <property type="molecule type" value="Genomic_DNA"/>
</dbReference>
<dbReference type="InterPro" id="IPR004252">
    <property type="entry name" value="Probable_transposase_24"/>
</dbReference>
<reference evidence="2" key="1">
    <citation type="journal article" date="2022" name="Front. Genet.">
        <title>Chromosome-Scale Assembly of the Dendrobium nobile Genome Provides Insights Into the Molecular Mechanism of the Biosynthesis of the Medicinal Active Ingredient of Dendrobium.</title>
        <authorList>
            <person name="Xu Q."/>
            <person name="Niu S.-C."/>
            <person name="Li K.-L."/>
            <person name="Zheng P.-J."/>
            <person name="Zhang X.-J."/>
            <person name="Jia Y."/>
            <person name="Liu Y."/>
            <person name="Niu Y.-X."/>
            <person name="Yu L.-H."/>
            <person name="Chen D.-F."/>
            <person name="Zhang G.-Q."/>
        </authorList>
    </citation>
    <scope>NUCLEOTIDE SEQUENCE</scope>
    <source>
        <tissue evidence="2">Leaf</tissue>
    </source>
</reference>
<evidence type="ECO:0000313" key="3">
    <source>
        <dbReference type="Proteomes" id="UP000829196"/>
    </source>
</evidence>
<dbReference type="Pfam" id="PF03004">
    <property type="entry name" value="Transposase_24"/>
    <property type="match status" value="1"/>
</dbReference>
<evidence type="ECO:0000256" key="1">
    <source>
        <dbReference type="SAM" id="MobiDB-lite"/>
    </source>
</evidence>
<evidence type="ECO:0000313" key="2">
    <source>
        <dbReference type="EMBL" id="KAI0530795.1"/>
    </source>
</evidence>
<keyword evidence="3" id="KW-1185">Reference proteome</keyword>
<gene>
    <name evidence="2" type="ORF">KFK09_000343</name>
</gene>
<feature type="compositionally biased region" description="Polar residues" evidence="1">
    <location>
        <begin position="115"/>
        <end position="126"/>
    </location>
</feature>
<feature type="region of interest" description="Disordered" evidence="1">
    <location>
        <begin position="106"/>
        <end position="126"/>
    </location>
</feature>